<evidence type="ECO:0000313" key="3">
    <source>
        <dbReference type="EMBL" id="OYW98166.1"/>
    </source>
</evidence>
<feature type="domain" description="RNA polymerase sigma factor 70 region 4 type 2" evidence="2">
    <location>
        <begin position="28"/>
        <end position="80"/>
    </location>
</feature>
<comment type="caution">
    <text evidence="3">The sequence shown here is derived from an EMBL/GenBank/DDBJ whole genome shotgun (WGS) entry which is preliminary data.</text>
</comment>
<evidence type="ECO:0000259" key="2">
    <source>
        <dbReference type="Pfam" id="PF08281"/>
    </source>
</evidence>
<name>A0A258CRE6_CAUVI</name>
<dbReference type="Gene3D" id="1.10.10.10">
    <property type="entry name" value="Winged helix-like DNA-binding domain superfamily/Winged helix DNA-binding domain"/>
    <property type="match status" value="1"/>
</dbReference>
<dbReference type="Pfam" id="PF08281">
    <property type="entry name" value="Sigma70_r4_2"/>
    <property type="match status" value="1"/>
</dbReference>
<dbReference type="SUPFAM" id="SSF88659">
    <property type="entry name" value="Sigma3 and sigma4 domains of RNA polymerase sigma factors"/>
    <property type="match status" value="1"/>
</dbReference>
<accession>A0A258CRE6</accession>
<gene>
    <name evidence="3" type="ORF">B7Z12_20320</name>
</gene>
<dbReference type="InterPro" id="IPR013324">
    <property type="entry name" value="RNA_pol_sigma_r3/r4-like"/>
</dbReference>
<dbReference type="GO" id="GO:0016987">
    <property type="term" value="F:sigma factor activity"/>
    <property type="evidence" value="ECO:0007669"/>
    <property type="project" value="InterPro"/>
</dbReference>
<dbReference type="GO" id="GO:0003677">
    <property type="term" value="F:DNA binding"/>
    <property type="evidence" value="ECO:0007669"/>
    <property type="project" value="InterPro"/>
</dbReference>
<evidence type="ECO:0000313" key="4">
    <source>
        <dbReference type="Proteomes" id="UP000215616"/>
    </source>
</evidence>
<organism evidence="3 4">
    <name type="scientific">Caulobacter vibrioides</name>
    <name type="common">Caulobacter crescentus</name>
    <dbReference type="NCBI Taxonomy" id="155892"/>
    <lineage>
        <taxon>Bacteria</taxon>
        <taxon>Pseudomonadati</taxon>
        <taxon>Pseudomonadota</taxon>
        <taxon>Alphaproteobacteria</taxon>
        <taxon>Caulobacterales</taxon>
        <taxon>Caulobacteraceae</taxon>
        <taxon>Caulobacter</taxon>
    </lineage>
</organism>
<sequence>MALCHRVEPRSRHGPDPETQIDHRLALERVSRRLDDLPEALRTALVLTAVTGLSYQEAAASLNITVKALEGRIARARKRLSVP</sequence>
<protein>
    <recommendedName>
        <fullName evidence="2">RNA polymerase sigma factor 70 region 4 type 2 domain-containing protein</fullName>
    </recommendedName>
</protein>
<dbReference type="InterPro" id="IPR013249">
    <property type="entry name" value="RNA_pol_sigma70_r4_t2"/>
</dbReference>
<dbReference type="AlphaFoldDB" id="A0A258CRE6"/>
<feature type="region of interest" description="Disordered" evidence="1">
    <location>
        <begin position="1"/>
        <end position="20"/>
    </location>
</feature>
<dbReference type="CDD" id="cd06171">
    <property type="entry name" value="Sigma70_r4"/>
    <property type="match status" value="1"/>
</dbReference>
<reference evidence="3 4" key="1">
    <citation type="submission" date="2017-03" db="EMBL/GenBank/DDBJ databases">
        <title>Lifting the veil on microbial sulfur biogeochemistry in mining wastewaters.</title>
        <authorList>
            <person name="Kantor R.S."/>
            <person name="Colenbrander Nelson T."/>
            <person name="Marshall S."/>
            <person name="Bennett D."/>
            <person name="Apte S."/>
            <person name="Camacho D."/>
            <person name="Thomas B.C."/>
            <person name="Warren L.A."/>
            <person name="Banfield J.F."/>
        </authorList>
    </citation>
    <scope>NUCLEOTIDE SEQUENCE [LARGE SCALE GENOMIC DNA]</scope>
    <source>
        <strain evidence="3">32-67-7</strain>
    </source>
</reference>
<evidence type="ECO:0000256" key="1">
    <source>
        <dbReference type="SAM" id="MobiDB-lite"/>
    </source>
</evidence>
<dbReference type="EMBL" id="NCDQ01000541">
    <property type="protein sequence ID" value="OYW98166.1"/>
    <property type="molecule type" value="Genomic_DNA"/>
</dbReference>
<dbReference type="InterPro" id="IPR036388">
    <property type="entry name" value="WH-like_DNA-bd_sf"/>
</dbReference>
<dbReference type="Proteomes" id="UP000215616">
    <property type="component" value="Unassembled WGS sequence"/>
</dbReference>
<proteinExistence type="predicted"/>
<dbReference type="GO" id="GO:0006352">
    <property type="term" value="P:DNA-templated transcription initiation"/>
    <property type="evidence" value="ECO:0007669"/>
    <property type="project" value="InterPro"/>
</dbReference>